<dbReference type="HOGENOM" id="CLU_000604_1_2_9"/>
<dbReference type="GO" id="GO:0016887">
    <property type="term" value="F:ATP hydrolysis activity"/>
    <property type="evidence" value="ECO:0007669"/>
    <property type="project" value="InterPro"/>
</dbReference>
<dbReference type="GO" id="GO:0005524">
    <property type="term" value="F:ATP binding"/>
    <property type="evidence" value="ECO:0007669"/>
    <property type="project" value="UniProtKB-KW"/>
</dbReference>
<dbReference type="InterPro" id="IPR052156">
    <property type="entry name" value="BCAA_Transport_ATP-bd_LivF"/>
</dbReference>
<feature type="domain" description="ABC transporter" evidence="6">
    <location>
        <begin position="4"/>
        <end position="236"/>
    </location>
</feature>
<comment type="similarity">
    <text evidence="1">Belongs to the ABC transporter superfamily.</text>
</comment>
<dbReference type="PROSITE" id="PS50893">
    <property type="entry name" value="ABC_TRANSPORTER_2"/>
    <property type="match status" value="1"/>
</dbReference>
<keyword evidence="3" id="KW-0547">Nucleotide-binding</keyword>
<dbReference type="PANTHER" id="PTHR43820:SF4">
    <property type="entry name" value="HIGH-AFFINITY BRANCHED-CHAIN AMINO ACID TRANSPORT ATP-BINDING PROTEIN LIVF"/>
    <property type="match status" value="1"/>
</dbReference>
<evidence type="ECO:0000256" key="4">
    <source>
        <dbReference type="ARBA" id="ARBA00022840"/>
    </source>
</evidence>
<dbReference type="InterPro" id="IPR003439">
    <property type="entry name" value="ABC_transporter-like_ATP-bd"/>
</dbReference>
<dbReference type="GO" id="GO:0015807">
    <property type="term" value="P:L-amino acid transport"/>
    <property type="evidence" value="ECO:0007669"/>
    <property type="project" value="TreeGrafter"/>
</dbReference>
<dbReference type="InterPro" id="IPR003593">
    <property type="entry name" value="AAA+_ATPase"/>
</dbReference>
<accession>A0A0F4LL73</accession>
<proteinExistence type="inferred from homology"/>
<keyword evidence="4" id="KW-0067">ATP-binding</keyword>
<keyword evidence="2" id="KW-0813">Transport</keyword>
<name>A0A0F4LL73_9LACO</name>
<organism evidence="7 8">
    <name type="scientific">Lactobacillus kullabergensis</name>
    <dbReference type="NCBI Taxonomy" id="1218493"/>
    <lineage>
        <taxon>Bacteria</taxon>
        <taxon>Bacillati</taxon>
        <taxon>Bacillota</taxon>
        <taxon>Bacilli</taxon>
        <taxon>Lactobacillales</taxon>
        <taxon>Lactobacillaceae</taxon>
        <taxon>Lactobacillus</taxon>
    </lineage>
</organism>
<dbReference type="Gene3D" id="3.40.50.300">
    <property type="entry name" value="P-loop containing nucleotide triphosphate hydrolases"/>
    <property type="match status" value="1"/>
</dbReference>
<evidence type="ECO:0000313" key="7">
    <source>
        <dbReference type="EMBL" id="KJY59058.1"/>
    </source>
</evidence>
<dbReference type="InterPro" id="IPR030660">
    <property type="entry name" value="ABC_branched_ATPase_LivF/BraG"/>
</dbReference>
<comment type="caution">
    <text evidence="7">The sequence shown here is derived from an EMBL/GenBank/DDBJ whole genome shotgun (WGS) entry which is preliminary data.</text>
</comment>
<dbReference type="EMBL" id="JXBY01000004">
    <property type="protein sequence ID" value="KJY59058.1"/>
    <property type="molecule type" value="Genomic_DNA"/>
</dbReference>
<evidence type="ECO:0000313" key="8">
    <source>
        <dbReference type="Proteomes" id="UP000033533"/>
    </source>
</evidence>
<evidence type="ECO:0000256" key="3">
    <source>
        <dbReference type="ARBA" id="ARBA00022741"/>
    </source>
</evidence>
<evidence type="ECO:0000256" key="2">
    <source>
        <dbReference type="ARBA" id="ARBA00022448"/>
    </source>
</evidence>
<dbReference type="PANTHER" id="PTHR43820">
    <property type="entry name" value="HIGH-AFFINITY BRANCHED-CHAIN AMINO ACID TRANSPORT ATP-BINDING PROTEIN LIVF"/>
    <property type="match status" value="1"/>
</dbReference>
<dbReference type="PATRIC" id="fig|1218493.3.peg.234"/>
<dbReference type="Pfam" id="PF00005">
    <property type="entry name" value="ABC_tran"/>
    <property type="match status" value="1"/>
</dbReference>
<evidence type="ECO:0000256" key="1">
    <source>
        <dbReference type="ARBA" id="ARBA00005417"/>
    </source>
</evidence>
<gene>
    <name evidence="7" type="primary">livE</name>
    <name evidence="7" type="ORF">JF76_02210</name>
</gene>
<protein>
    <submittedName>
        <fullName evidence="7">ABC superfamily ATP binding cassette transporter, ABC protein</fullName>
    </submittedName>
</protein>
<reference evidence="7 8" key="1">
    <citation type="submission" date="2014-12" db="EMBL/GenBank/DDBJ databases">
        <title>Comparative genomics of the lactic acid bacteria isolated from the honey bee gut.</title>
        <authorList>
            <person name="Ellegaard K.M."/>
            <person name="Tamarit D."/>
            <person name="Javelind E."/>
            <person name="Olofsson T."/>
            <person name="Andersson S.G."/>
            <person name="Vasquez A."/>
        </authorList>
    </citation>
    <scope>NUCLEOTIDE SEQUENCE [LARGE SCALE GENOMIC DNA]</scope>
    <source>
        <strain evidence="7 8">Biut2</strain>
    </source>
</reference>
<dbReference type="InterPro" id="IPR027417">
    <property type="entry name" value="P-loop_NTPase"/>
</dbReference>
<dbReference type="CDD" id="cd03224">
    <property type="entry name" value="ABC_TM1139_LivF_branched"/>
    <property type="match status" value="1"/>
</dbReference>
<sequence length="236" mass="25723">MAMLEVRDLSVNYGVIQAVKNVSFEINQGEIVTLIGANGAGKSTIVKTISGLLKPKSGQIFYLGEEIDHKSAPQIVSAGISQVAEGRHIFAGMTVMENLQMGAFLQKNHDEVSKTYKDIFERFPILKKRRNQDAATLSGGEQQMLAMGRALMAKPKLLLLDEPSMGLSPLYIQEIFKIIKELNEKGTTILLIEQNAKQALSIADRGYVLATGVVQLSGTGQELLANPEVQKVYFGG</sequence>
<dbReference type="PIRSF" id="PIRSF039137">
    <property type="entry name" value="ABC_branched_ATPase"/>
    <property type="match status" value="1"/>
</dbReference>
<dbReference type="Proteomes" id="UP000033533">
    <property type="component" value="Unassembled WGS sequence"/>
</dbReference>
<dbReference type="GO" id="GO:0015658">
    <property type="term" value="F:branched-chain amino acid transmembrane transporter activity"/>
    <property type="evidence" value="ECO:0007669"/>
    <property type="project" value="InterPro"/>
</dbReference>
<dbReference type="SUPFAM" id="SSF52540">
    <property type="entry name" value="P-loop containing nucleoside triphosphate hydrolases"/>
    <property type="match status" value="1"/>
</dbReference>
<dbReference type="STRING" id="1218493.JF76_02210"/>
<dbReference type="AlphaFoldDB" id="A0A0F4LL73"/>
<evidence type="ECO:0000259" key="6">
    <source>
        <dbReference type="PROSITE" id="PS50893"/>
    </source>
</evidence>
<evidence type="ECO:0000256" key="5">
    <source>
        <dbReference type="ARBA" id="ARBA00022970"/>
    </source>
</evidence>
<dbReference type="SMART" id="SM00382">
    <property type="entry name" value="AAA"/>
    <property type="match status" value="1"/>
</dbReference>
<keyword evidence="5" id="KW-0029">Amino-acid transport</keyword>
<dbReference type="PROSITE" id="PS00211">
    <property type="entry name" value="ABC_TRANSPORTER_1"/>
    <property type="match status" value="1"/>
</dbReference>
<dbReference type="InterPro" id="IPR017871">
    <property type="entry name" value="ABC_transporter-like_CS"/>
</dbReference>